<dbReference type="RefSeq" id="WP_131758253.1">
    <property type="nucleotide sequence ID" value="NZ_CAACUY010000047.1"/>
</dbReference>
<gene>
    <name evidence="1" type="ORF">ACFQZM_25120</name>
</gene>
<evidence type="ECO:0008006" key="3">
    <source>
        <dbReference type="Google" id="ProtNLM"/>
    </source>
</evidence>
<organism evidence="1 2">
    <name type="scientific">Actinomadura fibrosa</name>
    <dbReference type="NCBI Taxonomy" id="111802"/>
    <lineage>
        <taxon>Bacteria</taxon>
        <taxon>Bacillati</taxon>
        <taxon>Actinomycetota</taxon>
        <taxon>Actinomycetes</taxon>
        <taxon>Streptosporangiales</taxon>
        <taxon>Thermomonosporaceae</taxon>
        <taxon>Actinomadura</taxon>
    </lineage>
</organism>
<dbReference type="Proteomes" id="UP001597063">
    <property type="component" value="Unassembled WGS sequence"/>
</dbReference>
<dbReference type="Gene3D" id="3.40.390.10">
    <property type="entry name" value="Collagenase (Catalytic Domain)"/>
    <property type="match status" value="1"/>
</dbReference>
<proteinExistence type="predicted"/>
<dbReference type="InterPro" id="IPR024079">
    <property type="entry name" value="MetalloPept_cat_dom_sf"/>
</dbReference>
<comment type="caution">
    <text evidence="1">The sequence shown here is derived from an EMBL/GenBank/DDBJ whole genome shotgun (WGS) entry which is preliminary data.</text>
</comment>
<accession>A0ABW2XQ80</accession>
<sequence>MTGDPQAGSRPVRRFLGVNGALRILAVSAVATGALVTVQTQAQATPFPELRLADNATHTYCITGGGWTSARRTSAVWGMNRLANTTDMSAKSESCTIKTDVVWRTKNLEAGVRGRTKCVRLIGPKCDSAAIWMDFPELAKGTDDWYDYRKTAVHEIGHTIGFDHHASGSHKCAMISGEVPSRSIVWRSYTAHDRSHINASY</sequence>
<evidence type="ECO:0000313" key="2">
    <source>
        <dbReference type="Proteomes" id="UP001597063"/>
    </source>
</evidence>
<name>A0ABW2XQ80_9ACTN</name>
<dbReference type="EMBL" id="JBHTGP010000013">
    <property type="protein sequence ID" value="MFD0687800.1"/>
    <property type="molecule type" value="Genomic_DNA"/>
</dbReference>
<reference evidence="2" key="1">
    <citation type="journal article" date="2019" name="Int. J. Syst. Evol. Microbiol.">
        <title>The Global Catalogue of Microorganisms (GCM) 10K type strain sequencing project: providing services to taxonomists for standard genome sequencing and annotation.</title>
        <authorList>
            <consortium name="The Broad Institute Genomics Platform"/>
            <consortium name="The Broad Institute Genome Sequencing Center for Infectious Disease"/>
            <person name="Wu L."/>
            <person name="Ma J."/>
        </authorList>
    </citation>
    <scope>NUCLEOTIDE SEQUENCE [LARGE SCALE GENOMIC DNA]</scope>
    <source>
        <strain evidence="2">JCM 9371</strain>
    </source>
</reference>
<keyword evidence="2" id="KW-1185">Reference proteome</keyword>
<evidence type="ECO:0000313" key="1">
    <source>
        <dbReference type="EMBL" id="MFD0687800.1"/>
    </source>
</evidence>
<protein>
    <recommendedName>
        <fullName evidence="3">DUF3152 domain-containing protein</fullName>
    </recommendedName>
</protein>
<dbReference type="SUPFAM" id="SSF55486">
    <property type="entry name" value="Metalloproteases ('zincins'), catalytic domain"/>
    <property type="match status" value="1"/>
</dbReference>